<gene>
    <name evidence="2" type="ORF">E2C01_099235</name>
</gene>
<protein>
    <submittedName>
        <fullName evidence="2">Uncharacterized protein</fullName>
    </submittedName>
</protein>
<dbReference type="Proteomes" id="UP000324222">
    <property type="component" value="Unassembled WGS sequence"/>
</dbReference>
<dbReference type="AlphaFoldDB" id="A0A5B7KAB1"/>
<reference evidence="2 3" key="1">
    <citation type="submission" date="2019-05" db="EMBL/GenBank/DDBJ databases">
        <title>Another draft genome of Portunus trituberculatus and its Hox gene families provides insights of decapod evolution.</title>
        <authorList>
            <person name="Jeong J.-H."/>
            <person name="Song I."/>
            <person name="Kim S."/>
            <person name="Choi T."/>
            <person name="Kim D."/>
            <person name="Ryu S."/>
            <person name="Kim W."/>
        </authorList>
    </citation>
    <scope>NUCLEOTIDE SEQUENCE [LARGE SCALE GENOMIC DNA]</scope>
    <source>
        <tissue evidence="2">Muscle</tissue>
    </source>
</reference>
<evidence type="ECO:0000256" key="1">
    <source>
        <dbReference type="SAM" id="MobiDB-lite"/>
    </source>
</evidence>
<comment type="caution">
    <text evidence="2">The sequence shown here is derived from an EMBL/GenBank/DDBJ whole genome shotgun (WGS) entry which is preliminary data.</text>
</comment>
<name>A0A5B7KAB1_PORTR</name>
<evidence type="ECO:0000313" key="3">
    <source>
        <dbReference type="Proteomes" id="UP000324222"/>
    </source>
</evidence>
<sequence>MVSYTDLESACWQPPPGTATLFYTKATQAHHGTDQHYSTIPPTRSALQHHTTHHYQPHNNTDYNIST</sequence>
<evidence type="ECO:0000313" key="2">
    <source>
        <dbReference type="EMBL" id="MPD03594.1"/>
    </source>
</evidence>
<feature type="region of interest" description="Disordered" evidence="1">
    <location>
        <begin position="46"/>
        <end position="67"/>
    </location>
</feature>
<dbReference type="EMBL" id="VSRR010136849">
    <property type="protein sequence ID" value="MPD03594.1"/>
    <property type="molecule type" value="Genomic_DNA"/>
</dbReference>
<accession>A0A5B7KAB1</accession>
<feature type="compositionally biased region" description="Polar residues" evidence="1">
    <location>
        <begin position="57"/>
        <end position="67"/>
    </location>
</feature>
<organism evidence="2 3">
    <name type="scientific">Portunus trituberculatus</name>
    <name type="common">Swimming crab</name>
    <name type="synonym">Neptunus trituberculatus</name>
    <dbReference type="NCBI Taxonomy" id="210409"/>
    <lineage>
        <taxon>Eukaryota</taxon>
        <taxon>Metazoa</taxon>
        <taxon>Ecdysozoa</taxon>
        <taxon>Arthropoda</taxon>
        <taxon>Crustacea</taxon>
        <taxon>Multicrustacea</taxon>
        <taxon>Malacostraca</taxon>
        <taxon>Eumalacostraca</taxon>
        <taxon>Eucarida</taxon>
        <taxon>Decapoda</taxon>
        <taxon>Pleocyemata</taxon>
        <taxon>Brachyura</taxon>
        <taxon>Eubrachyura</taxon>
        <taxon>Portunoidea</taxon>
        <taxon>Portunidae</taxon>
        <taxon>Portuninae</taxon>
        <taxon>Portunus</taxon>
    </lineage>
</organism>
<proteinExistence type="predicted"/>
<keyword evidence="3" id="KW-1185">Reference proteome</keyword>